<dbReference type="GO" id="GO:0016020">
    <property type="term" value="C:membrane"/>
    <property type="evidence" value="ECO:0007669"/>
    <property type="project" value="UniProtKB-SubCell"/>
</dbReference>
<dbReference type="InterPro" id="IPR028082">
    <property type="entry name" value="Peripla_BP_I"/>
</dbReference>
<feature type="transmembrane region" description="Helical" evidence="15">
    <location>
        <begin position="568"/>
        <end position="586"/>
    </location>
</feature>
<dbReference type="FunFam" id="1.10.287.70:FF:000037">
    <property type="entry name" value="Glutamate receptor"/>
    <property type="match status" value="1"/>
</dbReference>
<evidence type="ECO:0000313" key="19">
    <source>
        <dbReference type="Proteomes" id="UP000077755"/>
    </source>
</evidence>
<evidence type="ECO:0000256" key="16">
    <source>
        <dbReference type="SAM" id="SignalP"/>
    </source>
</evidence>
<dbReference type="FunFam" id="3.40.190.10:FF:000054">
    <property type="entry name" value="Glutamate receptor"/>
    <property type="match status" value="1"/>
</dbReference>
<evidence type="ECO:0000259" key="17">
    <source>
        <dbReference type="SMART" id="SM00079"/>
    </source>
</evidence>
<keyword evidence="3 13" id="KW-0813">Transport</keyword>
<evidence type="ECO:0000256" key="15">
    <source>
        <dbReference type="SAM" id="Phobius"/>
    </source>
</evidence>
<keyword evidence="4 15" id="KW-0812">Transmembrane</keyword>
<evidence type="ECO:0000256" key="2">
    <source>
        <dbReference type="ARBA" id="ARBA00008685"/>
    </source>
</evidence>
<dbReference type="Gene3D" id="3.40.190.10">
    <property type="entry name" value="Periplasmic binding protein-like II"/>
    <property type="match status" value="2"/>
</dbReference>
<dbReference type="Pfam" id="PF01094">
    <property type="entry name" value="ANF_receptor"/>
    <property type="match status" value="1"/>
</dbReference>
<keyword evidence="7 13" id="KW-0406">Ion transport</keyword>
<dbReference type="SUPFAM" id="SSF53822">
    <property type="entry name" value="Periplasmic binding protein-like I"/>
    <property type="match status" value="1"/>
</dbReference>
<accession>A0AAF1AM23</accession>
<dbReference type="EMBL" id="CP093344">
    <property type="protein sequence ID" value="WOG88184.1"/>
    <property type="molecule type" value="Genomic_DNA"/>
</dbReference>
<reference evidence="18" key="2">
    <citation type="submission" date="2022-03" db="EMBL/GenBank/DDBJ databases">
        <title>Draft title - Genomic analysis of global carrot germplasm unveils the trajectory of domestication and the origin of high carotenoid orange carrot.</title>
        <authorList>
            <person name="Iorizzo M."/>
            <person name="Ellison S."/>
            <person name="Senalik D."/>
            <person name="Macko-Podgorni A."/>
            <person name="Grzebelus D."/>
            <person name="Bostan H."/>
            <person name="Rolling W."/>
            <person name="Curaba J."/>
            <person name="Simon P."/>
        </authorList>
    </citation>
    <scope>NUCLEOTIDE SEQUENCE</scope>
    <source>
        <tissue evidence="18">Leaf</tissue>
    </source>
</reference>
<comment type="function">
    <text evidence="13">Glutamate-gated receptor that probably acts as non-selective cation channel.</text>
</comment>
<evidence type="ECO:0000256" key="3">
    <source>
        <dbReference type="ARBA" id="ARBA00022448"/>
    </source>
</evidence>
<dbReference type="Gene3D" id="3.40.50.2300">
    <property type="match status" value="2"/>
</dbReference>
<dbReference type="CDD" id="cd13686">
    <property type="entry name" value="GluR_Plant"/>
    <property type="match status" value="1"/>
</dbReference>
<evidence type="ECO:0000256" key="4">
    <source>
        <dbReference type="ARBA" id="ARBA00022692"/>
    </source>
</evidence>
<feature type="signal peptide" evidence="16">
    <location>
        <begin position="1"/>
        <end position="33"/>
    </location>
</feature>
<feature type="transmembrane region" description="Helical" evidence="15">
    <location>
        <begin position="802"/>
        <end position="825"/>
    </location>
</feature>
<organism evidence="18 19">
    <name type="scientific">Daucus carota subsp. sativus</name>
    <name type="common">Carrot</name>
    <dbReference type="NCBI Taxonomy" id="79200"/>
    <lineage>
        <taxon>Eukaryota</taxon>
        <taxon>Viridiplantae</taxon>
        <taxon>Streptophyta</taxon>
        <taxon>Embryophyta</taxon>
        <taxon>Tracheophyta</taxon>
        <taxon>Spermatophyta</taxon>
        <taxon>Magnoliopsida</taxon>
        <taxon>eudicotyledons</taxon>
        <taxon>Gunneridae</taxon>
        <taxon>Pentapetalae</taxon>
        <taxon>asterids</taxon>
        <taxon>campanulids</taxon>
        <taxon>Apiales</taxon>
        <taxon>Apiaceae</taxon>
        <taxon>Apioideae</taxon>
        <taxon>Scandiceae</taxon>
        <taxon>Daucinae</taxon>
        <taxon>Daucus</taxon>
        <taxon>Daucus sect. Daucus</taxon>
    </lineage>
</organism>
<dbReference type="InterPro" id="IPR015683">
    <property type="entry name" value="Ionotropic_Glu_rcpt"/>
</dbReference>
<keyword evidence="8 13" id="KW-0472">Membrane</keyword>
<dbReference type="InterPro" id="IPR001828">
    <property type="entry name" value="ANF_lig-bd_rcpt"/>
</dbReference>
<dbReference type="Proteomes" id="UP000077755">
    <property type="component" value="Chromosome 2"/>
</dbReference>
<dbReference type="PIRSF" id="PIRSF037090">
    <property type="entry name" value="Iontro_Glu-like_rcpt_pln"/>
    <property type="match status" value="1"/>
</dbReference>
<keyword evidence="12 13" id="KW-0407">Ion channel</keyword>
<evidence type="ECO:0000256" key="14">
    <source>
        <dbReference type="SAM" id="MobiDB-lite"/>
    </source>
</evidence>
<evidence type="ECO:0000256" key="10">
    <source>
        <dbReference type="ARBA" id="ARBA00023180"/>
    </source>
</evidence>
<dbReference type="InterPro" id="IPR017103">
    <property type="entry name" value="Iontropic_Glu_rcpt_pln"/>
</dbReference>
<sequence>MRSQYLGKASRPLSLIFLLHIFFLLFLSYGSSAASADATRTTIIGVVIDEDSRVGKDQKTAIKIAAENLSSTNHKLIFHFRNISSGNPLQAATSADQLIKAEKVQVLIVSLAWQEAAIVADVGNRAQVAVVSLAASDNSPTLTHLRWPFLIKMDSNSSREMESVAAIVHSYDWKKVVVIYEDDAYGDPGTLAVLSQALNDMGSEIEHRLVLPPYSSLSDPRGFIGDEVVKLLSKKSRVYIVLILTKRIGLMGRDSVWIVTDSITSVLDSGDPSFVTSMEGAIGTRAYYSEETSSFMDFKAQFREFMKSDYPEEDHLVPGVDALRAYDSVKAISQAVTRLGSDEKTNSETLLKEILSSDFRGLSGDVKFRDGSLLDSSYLKIINIVGKSYKELGFWTSEHGFLKNDSRVDNSTPSMKKLDSVVNWPGDLTRDPKGWTMPSDAKRLRIGVPGATGFQKFLKVETVEDNVEYSGFCIDVFYEVRNILEKSYPMPYDFIPFHGSYDELVMNLTELGNETFDAVVGDITILANRSKYVEFTQPFAESGLSMMVQYKHEPSKAWLFLKPFSPQMWLATFTILFYTMFIVWCFERKSNPEFKGPFKDQLSMALWFTFSTMFFAHREKVYSNFTKMVVVVWLFVVLVLTSSYTASLSSMLTVERLEPRVKDIDTIKKTNATVGCDGDSFVKDYLRKVLGLEHIKTIGNQTDYPYEFDGGNIAASFLELPYQKVFMEEYCNQYTTVGPTYRFGGLGFAFQKGSPIARDASEAILTISENGVLKSLERKWFPSSKNCSASTNMDSLTIESFWGIYLISGVTSTVCLIIFIAKVIVLRLNQGHNQRNQVSRDNPAEGGSWRKAIALVKYIHNNNSRISPVRRTPSFYRGEEMGSSRWELVSPSEALDHGIEQPEIRVPEQSSRPPEIQIPIPNLDSIVNHEN</sequence>
<evidence type="ECO:0000256" key="11">
    <source>
        <dbReference type="ARBA" id="ARBA00023286"/>
    </source>
</evidence>
<dbReference type="Pfam" id="PF10613">
    <property type="entry name" value="Lig_chan-Glu_bd"/>
    <property type="match status" value="1"/>
</dbReference>
<dbReference type="PANTHER" id="PTHR18966">
    <property type="entry name" value="IONOTROPIC GLUTAMATE RECEPTOR"/>
    <property type="match status" value="1"/>
</dbReference>
<evidence type="ECO:0000256" key="6">
    <source>
        <dbReference type="ARBA" id="ARBA00022989"/>
    </source>
</evidence>
<keyword evidence="6 15" id="KW-1133">Transmembrane helix</keyword>
<evidence type="ECO:0000256" key="13">
    <source>
        <dbReference type="PIRNR" id="PIRNR037090"/>
    </source>
</evidence>
<dbReference type="AlphaFoldDB" id="A0AAF1AM23"/>
<evidence type="ECO:0000256" key="9">
    <source>
        <dbReference type="ARBA" id="ARBA00023170"/>
    </source>
</evidence>
<dbReference type="Pfam" id="PF00060">
    <property type="entry name" value="Lig_chan"/>
    <property type="match status" value="1"/>
</dbReference>
<dbReference type="FunFam" id="3.40.50.2300:FF:000188">
    <property type="entry name" value="Glutamate receptor"/>
    <property type="match status" value="1"/>
</dbReference>
<protein>
    <recommendedName>
        <fullName evidence="13">Glutamate receptor</fullName>
    </recommendedName>
</protein>
<reference evidence="18" key="1">
    <citation type="journal article" date="2016" name="Nat. Genet.">
        <title>A high-quality carrot genome assembly provides new insights into carotenoid accumulation and asterid genome evolution.</title>
        <authorList>
            <person name="Iorizzo M."/>
            <person name="Ellison S."/>
            <person name="Senalik D."/>
            <person name="Zeng P."/>
            <person name="Satapoomin P."/>
            <person name="Huang J."/>
            <person name="Bowman M."/>
            <person name="Iovene M."/>
            <person name="Sanseverino W."/>
            <person name="Cavagnaro P."/>
            <person name="Yildiz M."/>
            <person name="Macko-Podgorni A."/>
            <person name="Moranska E."/>
            <person name="Grzebelus E."/>
            <person name="Grzebelus D."/>
            <person name="Ashrafi H."/>
            <person name="Zheng Z."/>
            <person name="Cheng S."/>
            <person name="Spooner D."/>
            <person name="Van Deynze A."/>
            <person name="Simon P."/>
        </authorList>
    </citation>
    <scope>NUCLEOTIDE SEQUENCE</scope>
    <source>
        <tissue evidence="18">Leaf</tissue>
    </source>
</reference>
<feature type="transmembrane region" description="Helical" evidence="15">
    <location>
        <begin position="628"/>
        <end position="652"/>
    </location>
</feature>
<comment type="similarity">
    <text evidence="2 13">Belongs to the glutamate-gated ion channel (TC 1.A.10.1) family.</text>
</comment>
<keyword evidence="9 13" id="KW-0675">Receptor</keyword>
<evidence type="ECO:0000256" key="1">
    <source>
        <dbReference type="ARBA" id="ARBA00004141"/>
    </source>
</evidence>
<dbReference type="Gene3D" id="1.10.287.70">
    <property type="match status" value="1"/>
</dbReference>
<feature type="domain" description="Ionotropic glutamate receptor C-terminal" evidence="17">
    <location>
        <begin position="443"/>
        <end position="783"/>
    </location>
</feature>
<name>A0AAF1AM23_DAUCS</name>
<dbReference type="InterPro" id="IPR019594">
    <property type="entry name" value="Glu/Gly-bd"/>
</dbReference>
<dbReference type="InterPro" id="IPR044440">
    <property type="entry name" value="GABAb_receptor_plant_PBP1"/>
</dbReference>
<dbReference type="GO" id="GO:0015276">
    <property type="term" value="F:ligand-gated monoatomic ion channel activity"/>
    <property type="evidence" value="ECO:0007669"/>
    <property type="project" value="InterPro"/>
</dbReference>
<feature type="chain" id="PRO_5042190317" description="Glutamate receptor" evidence="16">
    <location>
        <begin position="34"/>
        <end position="931"/>
    </location>
</feature>
<keyword evidence="10" id="KW-0325">Glycoprotein</keyword>
<proteinExistence type="inferred from homology"/>
<dbReference type="CDD" id="cd19990">
    <property type="entry name" value="PBP1_GABAb_receptor_plant"/>
    <property type="match status" value="1"/>
</dbReference>
<evidence type="ECO:0000256" key="8">
    <source>
        <dbReference type="ARBA" id="ARBA00023136"/>
    </source>
</evidence>
<comment type="subcellular location">
    <subcellularLocation>
        <location evidence="1">Membrane</location>
        <topology evidence="1">Multi-pass membrane protein</topology>
    </subcellularLocation>
</comment>
<evidence type="ECO:0000313" key="18">
    <source>
        <dbReference type="EMBL" id="WOG88184.1"/>
    </source>
</evidence>
<keyword evidence="5 16" id="KW-0732">Signal</keyword>
<evidence type="ECO:0000256" key="12">
    <source>
        <dbReference type="ARBA" id="ARBA00023303"/>
    </source>
</evidence>
<gene>
    <name evidence="18" type="ORF">DCAR_0207418</name>
</gene>
<dbReference type="SMART" id="SM00079">
    <property type="entry name" value="PBPe"/>
    <property type="match status" value="1"/>
</dbReference>
<evidence type="ECO:0000256" key="5">
    <source>
        <dbReference type="ARBA" id="ARBA00022729"/>
    </source>
</evidence>
<evidence type="ECO:0000256" key="7">
    <source>
        <dbReference type="ARBA" id="ARBA00023065"/>
    </source>
</evidence>
<feature type="region of interest" description="Disordered" evidence="14">
    <location>
        <begin position="898"/>
        <end position="931"/>
    </location>
</feature>
<keyword evidence="19" id="KW-1185">Reference proteome</keyword>
<dbReference type="InterPro" id="IPR001320">
    <property type="entry name" value="Iontro_rcpt_C"/>
</dbReference>
<keyword evidence="11 13" id="KW-1071">Ligand-gated ion channel</keyword>
<dbReference type="SUPFAM" id="SSF53850">
    <property type="entry name" value="Periplasmic binding protein-like II"/>
    <property type="match status" value="1"/>
</dbReference>